<evidence type="ECO:0000259" key="11">
    <source>
        <dbReference type="PROSITE" id="PS51755"/>
    </source>
</evidence>
<organism evidence="12 13">
    <name type="scientific">Candidatus Blautia faecavium</name>
    <dbReference type="NCBI Taxonomy" id="2838487"/>
    <lineage>
        <taxon>Bacteria</taxon>
        <taxon>Bacillati</taxon>
        <taxon>Bacillota</taxon>
        <taxon>Clostridia</taxon>
        <taxon>Lachnospirales</taxon>
        <taxon>Lachnospiraceae</taxon>
        <taxon>Blautia</taxon>
    </lineage>
</organism>
<name>A0A9D2LUV5_9FIRM</name>
<feature type="modified residue" description="4-aspartylphosphate" evidence="8">
    <location>
        <position position="51"/>
    </location>
</feature>
<reference evidence="12" key="1">
    <citation type="journal article" date="2021" name="PeerJ">
        <title>Extensive microbial diversity within the chicken gut microbiome revealed by metagenomics and culture.</title>
        <authorList>
            <person name="Gilroy R."/>
            <person name="Ravi A."/>
            <person name="Getino M."/>
            <person name="Pursley I."/>
            <person name="Horton D.L."/>
            <person name="Alikhan N.F."/>
            <person name="Baker D."/>
            <person name="Gharbi K."/>
            <person name="Hall N."/>
            <person name="Watson M."/>
            <person name="Adriaenssens E.M."/>
            <person name="Foster-Nyarko E."/>
            <person name="Jarju S."/>
            <person name="Secka A."/>
            <person name="Antonio M."/>
            <person name="Oren A."/>
            <person name="Chaudhuri R.R."/>
            <person name="La Ragione R."/>
            <person name="Hildebrand F."/>
            <person name="Pallen M.J."/>
        </authorList>
    </citation>
    <scope>NUCLEOTIDE SEQUENCE</scope>
    <source>
        <strain evidence="12">ChiSjej1B19-5720</strain>
    </source>
</reference>
<evidence type="ECO:0000313" key="12">
    <source>
        <dbReference type="EMBL" id="HJB29897.1"/>
    </source>
</evidence>
<evidence type="ECO:0000256" key="7">
    <source>
        <dbReference type="ARBA" id="ARBA00024867"/>
    </source>
</evidence>
<dbReference type="AlphaFoldDB" id="A0A9D2LUV5"/>
<reference evidence="12" key="2">
    <citation type="submission" date="2021-04" db="EMBL/GenBank/DDBJ databases">
        <authorList>
            <person name="Gilroy R."/>
        </authorList>
    </citation>
    <scope>NUCLEOTIDE SEQUENCE</scope>
    <source>
        <strain evidence="12">ChiSjej1B19-5720</strain>
    </source>
</reference>
<evidence type="ECO:0000256" key="1">
    <source>
        <dbReference type="ARBA" id="ARBA00018672"/>
    </source>
</evidence>
<keyword evidence="3" id="KW-0902">Two-component regulatory system</keyword>
<dbReference type="GO" id="GO:0005829">
    <property type="term" value="C:cytosol"/>
    <property type="evidence" value="ECO:0007669"/>
    <property type="project" value="TreeGrafter"/>
</dbReference>
<keyword evidence="6" id="KW-0804">Transcription</keyword>
<dbReference type="GO" id="GO:0000976">
    <property type="term" value="F:transcription cis-regulatory region binding"/>
    <property type="evidence" value="ECO:0007669"/>
    <property type="project" value="TreeGrafter"/>
</dbReference>
<feature type="domain" description="OmpR/PhoB-type" evidence="11">
    <location>
        <begin position="124"/>
        <end position="224"/>
    </location>
</feature>
<dbReference type="EMBL" id="DWYZ01000269">
    <property type="protein sequence ID" value="HJB29897.1"/>
    <property type="molecule type" value="Genomic_DNA"/>
</dbReference>
<gene>
    <name evidence="12" type="ORF">IAA06_14075</name>
</gene>
<comment type="function">
    <text evidence="7">May play the central regulatory role in sporulation. It may be an element of the effector pathway responsible for the activation of sporulation genes in response to nutritional stress. Spo0A may act in concert with spo0H (a sigma factor) to control the expression of some genes that are critical to the sporulation process.</text>
</comment>
<evidence type="ECO:0000256" key="3">
    <source>
        <dbReference type="ARBA" id="ARBA00023012"/>
    </source>
</evidence>
<keyword evidence="5 9" id="KW-0238">DNA-binding</keyword>
<dbReference type="Gene3D" id="6.10.250.690">
    <property type="match status" value="1"/>
</dbReference>
<sequence>MKLLLVEDEVRMADALSELFRQEGYDVDCFYRGDEGWNALKTGVYDGAILDVMLPGLSGFEITEKCRKAGNLTPILMLTAKGELEDKITGLDAGADDYLTKPFQPGELLARVRALCRRTASSWDGMISFGDLQLHKDTLMLHCITNSESVRLSDKEYRILEYLASNQCRILTKEQLAVKIWGYENEAEYNKVEVYLSFTRKKLAFVNSAVEIKAVRGVGYELRWSHE</sequence>
<keyword evidence="4" id="KW-0805">Transcription regulation</keyword>
<dbReference type="InterPro" id="IPR039420">
    <property type="entry name" value="WalR-like"/>
</dbReference>
<dbReference type="InterPro" id="IPR001867">
    <property type="entry name" value="OmpR/PhoB-type_DNA-bd"/>
</dbReference>
<dbReference type="SUPFAM" id="SSF52172">
    <property type="entry name" value="CheY-like"/>
    <property type="match status" value="1"/>
</dbReference>
<keyword evidence="2 8" id="KW-0597">Phosphoprotein</keyword>
<dbReference type="Pfam" id="PF00486">
    <property type="entry name" value="Trans_reg_C"/>
    <property type="match status" value="1"/>
</dbReference>
<dbReference type="InterPro" id="IPR001789">
    <property type="entry name" value="Sig_transdc_resp-reg_receiver"/>
</dbReference>
<dbReference type="InterPro" id="IPR036388">
    <property type="entry name" value="WH-like_DNA-bd_sf"/>
</dbReference>
<dbReference type="Gene3D" id="3.40.50.2300">
    <property type="match status" value="1"/>
</dbReference>
<comment type="caution">
    <text evidence="12">The sequence shown here is derived from an EMBL/GenBank/DDBJ whole genome shotgun (WGS) entry which is preliminary data.</text>
</comment>
<dbReference type="SMART" id="SM00862">
    <property type="entry name" value="Trans_reg_C"/>
    <property type="match status" value="1"/>
</dbReference>
<evidence type="ECO:0000256" key="9">
    <source>
        <dbReference type="PROSITE-ProRule" id="PRU01091"/>
    </source>
</evidence>
<feature type="DNA-binding region" description="OmpR/PhoB-type" evidence="9">
    <location>
        <begin position="124"/>
        <end position="224"/>
    </location>
</feature>
<dbReference type="GO" id="GO:0000156">
    <property type="term" value="F:phosphorelay response regulator activity"/>
    <property type="evidence" value="ECO:0007669"/>
    <property type="project" value="TreeGrafter"/>
</dbReference>
<dbReference type="PANTHER" id="PTHR48111">
    <property type="entry name" value="REGULATOR OF RPOS"/>
    <property type="match status" value="1"/>
</dbReference>
<dbReference type="GO" id="GO:0006355">
    <property type="term" value="P:regulation of DNA-templated transcription"/>
    <property type="evidence" value="ECO:0007669"/>
    <property type="project" value="InterPro"/>
</dbReference>
<dbReference type="PROSITE" id="PS50110">
    <property type="entry name" value="RESPONSE_REGULATORY"/>
    <property type="match status" value="1"/>
</dbReference>
<evidence type="ECO:0000256" key="2">
    <source>
        <dbReference type="ARBA" id="ARBA00022553"/>
    </source>
</evidence>
<dbReference type="SUPFAM" id="SSF46894">
    <property type="entry name" value="C-terminal effector domain of the bipartite response regulators"/>
    <property type="match status" value="1"/>
</dbReference>
<evidence type="ECO:0000256" key="8">
    <source>
        <dbReference type="PROSITE-ProRule" id="PRU00169"/>
    </source>
</evidence>
<evidence type="ECO:0000313" key="13">
    <source>
        <dbReference type="Proteomes" id="UP000823842"/>
    </source>
</evidence>
<evidence type="ECO:0000256" key="4">
    <source>
        <dbReference type="ARBA" id="ARBA00023015"/>
    </source>
</evidence>
<dbReference type="Proteomes" id="UP000823842">
    <property type="component" value="Unassembled WGS sequence"/>
</dbReference>
<protein>
    <recommendedName>
        <fullName evidence="1">Stage 0 sporulation protein A homolog</fullName>
    </recommendedName>
</protein>
<dbReference type="SMART" id="SM00448">
    <property type="entry name" value="REC"/>
    <property type="match status" value="1"/>
</dbReference>
<evidence type="ECO:0000259" key="10">
    <source>
        <dbReference type="PROSITE" id="PS50110"/>
    </source>
</evidence>
<proteinExistence type="predicted"/>
<dbReference type="Gene3D" id="1.10.10.10">
    <property type="entry name" value="Winged helix-like DNA-binding domain superfamily/Winged helix DNA-binding domain"/>
    <property type="match status" value="1"/>
</dbReference>
<dbReference type="InterPro" id="IPR016032">
    <property type="entry name" value="Sig_transdc_resp-reg_C-effctor"/>
</dbReference>
<accession>A0A9D2LUV5</accession>
<dbReference type="InterPro" id="IPR011006">
    <property type="entry name" value="CheY-like_superfamily"/>
</dbReference>
<dbReference type="PANTHER" id="PTHR48111:SF22">
    <property type="entry name" value="REGULATOR OF RPOS"/>
    <property type="match status" value="1"/>
</dbReference>
<evidence type="ECO:0000256" key="6">
    <source>
        <dbReference type="ARBA" id="ARBA00023163"/>
    </source>
</evidence>
<dbReference type="GO" id="GO:0032993">
    <property type="term" value="C:protein-DNA complex"/>
    <property type="evidence" value="ECO:0007669"/>
    <property type="project" value="TreeGrafter"/>
</dbReference>
<dbReference type="PROSITE" id="PS51755">
    <property type="entry name" value="OMPR_PHOB"/>
    <property type="match status" value="1"/>
</dbReference>
<evidence type="ECO:0000256" key="5">
    <source>
        <dbReference type="ARBA" id="ARBA00023125"/>
    </source>
</evidence>
<dbReference type="Pfam" id="PF00072">
    <property type="entry name" value="Response_reg"/>
    <property type="match status" value="1"/>
</dbReference>
<dbReference type="CDD" id="cd00383">
    <property type="entry name" value="trans_reg_C"/>
    <property type="match status" value="1"/>
</dbReference>
<feature type="domain" description="Response regulatory" evidence="10">
    <location>
        <begin position="2"/>
        <end position="116"/>
    </location>
</feature>